<dbReference type="GO" id="GO:0048544">
    <property type="term" value="P:recognition of pollen"/>
    <property type="evidence" value="ECO:0007669"/>
    <property type="project" value="InterPro"/>
</dbReference>
<evidence type="ECO:0000256" key="10">
    <source>
        <dbReference type="ARBA" id="ARBA00022840"/>
    </source>
</evidence>
<keyword evidence="9 18" id="KW-0418">Kinase</keyword>
<dbReference type="Pfam" id="PF08276">
    <property type="entry name" value="PAN_2"/>
    <property type="match status" value="1"/>
</dbReference>
<dbReference type="FunFam" id="1.10.510.10:FF:000060">
    <property type="entry name" value="G-type lectin S-receptor-like serine/threonine-protein kinase"/>
    <property type="match status" value="1"/>
</dbReference>
<evidence type="ECO:0000256" key="7">
    <source>
        <dbReference type="ARBA" id="ARBA00022734"/>
    </source>
</evidence>
<dbReference type="GO" id="GO:0030246">
    <property type="term" value="F:carbohydrate binding"/>
    <property type="evidence" value="ECO:0007669"/>
    <property type="project" value="UniProtKB-KW"/>
</dbReference>
<dbReference type="GO" id="GO:0005886">
    <property type="term" value="C:plasma membrane"/>
    <property type="evidence" value="ECO:0007669"/>
    <property type="project" value="UniProtKB-SubCell"/>
</dbReference>
<evidence type="ECO:0000256" key="9">
    <source>
        <dbReference type="ARBA" id="ARBA00022777"/>
    </source>
</evidence>
<evidence type="ECO:0000256" key="4">
    <source>
        <dbReference type="ARBA" id="ARBA00022679"/>
    </source>
</evidence>
<evidence type="ECO:0000259" key="23">
    <source>
        <dbReference type="PROSITE" id="PS50948"/>
    </source>
</evidence>
<keyword evidence="12 20" id="KW-0472">Membrane</keyword>
<comment type="caution">
    <text evidence="24">The sequence shown here is derived from an EMBL/GenBank/DDBJ whole genome shotgun (WGS) entry which is preliminary data.</text>
</comment>
<dbReference type="InterPro" id="IPR003609">
    <property type="entry name" value="Pan_app"/>
</dbReference>
<evidence type="ECO:0000256" key="6">
    <source>
        <dbReference type="ARBA" id="ARBA00022729"/>
    </source>
</evidence>
<evidence type="ECO:0000313" key="25">
    <source>
        <dbReference type="Proteomes" id="UP000326396"/>
    </source>
</evidence>
<evidence type="ECO:0000256" key="11">
    <source>
        <dbReference type="ARBA" id="ARBA00022989"/>
    </source>
</evidence>
<comment type="catalytic activity">
    <reaction evidence="16 18">
        <text>L-threonyl-[protein] + ATP = O-phospho-L-threonyl-[protein] + ADP + H(+)</text>
        <dbReference type="Rhea" id="RHEA:46608"/>
        <dbReference type="Rhea" id="RHEA-COMP:11060"/>
        <dbReference type="Rhea" id="RHEA-COMP:11605"/>
        <dbReference type="ChEBI" id="CHEBI:15378"/>
        <dbReference type="ChEBI" id="CHEBI:30013"/>
        <dbReference type="ChEBI" id="CHEBI:30616"/>
        <dbReference type="ChEBI" id="CHEBI:61977"/>
        <dbReference type="ChEBI" id="CHEBI:456216"/>
        <dbReference type="EC" id="2.7.11.1"/>
    </reaction>
</comment>
<dbReference type="CDD" id="cd01098">
    <property type="entry name" value="PAN_AP_plant"/>
    <property type="match status" value="1"/>
</dbReference>
<evidence type="ECO:0000256" key="12">
    <source>
        <dbReference type="ARBA" id="ARBA00023136"/>
    </source>
</evidence>
<dbReference type="OrthoDB" id="4062651at2759"/>
<keyword evidence="2" id="KW-1003">Cell membrane</keyword>
<evidence type="ECO:0000256" key="13">
    <source>
        <dbReference type="ARBA" id="ARBA00023157"/>
    </source>
</evidence>
<dbReference type="EC" id="2.7.11.1" evidence="18"/>
<dbReference type="PIRSF" id="PIRSF000641">
    <property type="entry name" value="SRK"/>
    <property type="match status" value="1"/>
</dbReference>
<dbReference type="FunFam" id="2.90.10.10:FF:000001">
    <property type="entry name" value="G-type lectin S-receptor-like serine/threonine-protein kinase"/>
    <property type="match status" value="1"/>
</dbReference>
<dbReference type="SMART" id="SM00220">
    <property type="entry name" value="S_TKc"/>
    <property type="match status" value="1"/>
</dbReference>
<sequence>MRDSRNDPPVNPSVSYPDFQDIDATVDTITVDQIIRDGDTIVSADETFELGFFSPGSSSNRYVGIWYKKIANGTVVWVANTEAPLANRTGELRVNQGGLQLLSSNNTVIWSTNSSGSVSLVAQLLDSGNLVLLDQGRTIWQSFDHPGNTLLSGMSIGVNLITGENRQLSSWKSENDPSAGRYVLRVAENGYPQLFMMRDSISRYRFGPWNGVMFNGMPDLGGNPVQFGFNETMRFYEYALGNNSVFSRMKLNPDGTIQQLDWIDRTRSWRVFSAATNDNCAQYSLCGPFGVCNIDATPACSCLDGFEPRQPDQWNQSDWSSGCQRIQPLACGNGDSFRNISGVKFPDTNQSVYYPSMSLSECERACRTNCSCMAYANSDVRNRGTGCLLWFGGLVDMRLDDETNTLYIRMPASQLTTQERGSNNKNQTIAIVVSISVGLIIVCVILAVYLARRKKKRSETTTTPGSVPNNDLNNTNENTKDDTELSSYSISTIAKATNNFSVNNKLGEGGFGPVYKGVLENGQEIAVKRLSETSTQGLDEFKNEVKFITKLQHRNLVKLFGYCIQGNERMLIYEYMANKSLDSYIFDASRSSMLDWPRLFHIIHGIARGLVYLHHDSRLRIIHRDLKASNILLDKDMNPRISDFGLARRFNGYESEANTNRVVGTYGYIPPEYAVHGLFSVKSDVYSFGVLVLEIVSGKKNRGFSQEEHNHTLIGHAWRLHNEGRSLELMSSSLRASCVESQVIRSIHIGLLCVQHHAEDRPTMSSVVLMLGNDKALPPPKQPAFFAETEMPELGSISSGPTIDSVDEITITLLHAR</sequence>
<dbReference type="PROSITE" id="PS00108">
    <property type="entry name" value="PROTEIN_KINASE_ST"/>
    <property type="match status" value="1"/>
</dbReference>
<keyword evidence="11 20" id="KW-1133">Transmembrane helix</keyword>
<dbReference type="AlphaFoldDB" id="A0A5N6P8R2"/>
<dbReference type="PROSITE" id="PS50927">
    <property type="entry name" value="BULB_LECTIN"/>
    <property type="match status" value="1"/>
</dbReference>
<comment type="catalytic activity">
    <reaction evidence="17 18">
        <text>L-seryl-[protein] + ATP = O-phospho-L-seryl-[protein] + ADP + H(+)</text>
        <dbReference type="Rhea" id="RHEA:17989"/>
        <dbReference type="Rhea" id="RHEA-COMP:9863"/>
        <dbReference type="Rhea" id="RHEA-COMP:11604"/>
        <dbReference type="ChEBI" id="CHEBI:15378"/>
        <dbReference type="ChEBI" id="CHEBI:29999"/>
        <dbReference type="ChEBI" id="CHEBI:30616"/>
        <dbReference type="ChEBI" id="CHEBI:83421"/>
        <dbReference type="ChEBI" id="CHEBI:456216"/>
        <dbReference type="EC" id="2.7.11.1"/>
    </reaction>
</comment>
<comment type="subcellular location">
    <subcellularLocation>
        <location evidence="1">Cell membrane</location>
        <topology evidence="1">Single-pass type I membrane protein</topology>
    </subcellularLocation>
</comment>
<dbReference type="Pfam" id="PF00954">
    <property type="entry name" value="S_locus_glycop"/>
    <property type="match status" value="1"/>
</dbReference>
<gene>
    <name evidence="24" type="ORF">E3N88_13422</name>
</gene>
<dbReference type="PANTHER" id="PTHR32444:SF232">
    <property type="entry name" value="S-LOCUS GLYCOPROTEIN"/>
    <property type="match status" value="1"/>
</dbReference>
<dbReference type="InterPro" id="IPR000719">
    <property type="entry name" value="Prot_kinase_dom"/>
</dbReference>
<dbReference type="InterPro" id="IPR011009">
    <property type="entry name" value="Kinase-like_dom_sf"/>
</dbReference>
<feature type="region of interest" description="Disordered" evidence="19">
    <location>
        <begin position="457"/>
        <end position="483"/>
    </location>
</feature>
<dbReference type="GO" id="GO:0005524">
    <property type="term" value="F:ATP binding"/>
    <property type="evidence" value="ECO:0007669"/>
    <property type="project" value="UniProtKB-KW"/>
</dbReference>
<evidence type="ECO:0000256" key="5">
    <source>
        <dbReference type="ARBA" id="ARBA00022692"/>
    </source>
</evidence>
<keyword evidence="6" id="KW-0732">Signal</keyword>
<dbReference type="CDD" id="cd14066">
    <property type="entry name" value="STKc_IRAK"/>
    <property type="match status" value="1"/>
</dbReference>
<dbReference type="PROSITE" id="PS50011">
    <property type="entry name" value="PROTEIN_KINASE_DOM"/>
    <property type="match status" value="1"/>
</dbReference>
<dbReference type="Gene3D" id="1.10.510.10">
    <property type="entry name" value="Transferase(Phosphotransferase) domain 1"/>
    <property type="match status" value="1"/>
</dbReference>
<evidence type="ECO:0000256" key="16">
    <source>
        <dbReference type="ARBA" id="ARBA00047899"/>
    </source>
</evidence>
<evidence type="ECO:0000256" key="17">
    <source>
        <dbReference type="ARBA" id="ARBA00048679"/>
    </source>
</evidence>
<accession>A0A5N6P8R2</accession>
<evidence type="ECO:0000256" key="2">
    <source>
        <dbReference type="ARBA" id="ARBA00022475"/>
    </source>
</evidence>
<evidence type="ECO:0000313" key="24">
    <source>
        <dbReference type="EMBL" id="KAD5961949.1"/>
    </source>
</evidence>
<evidence type="ECO:0000256" key="14">
    <source>
        <dbReference type="ARBA" id="ARBA00023170"/>
    </source>
</evidence>
<feature type="domain" description="Bulb-type lectin" evidence="22">
    <location>
        <begin position="26"/>
        <end position="145"/>
    </location>
</feature>
<dbReference type="InterPro" id="IPR024171">
    <property type="entry name" value="SRK-like_kinase"/>
</dbReference>
<dbReference type="PROSITE" id="PS50948">
    <property type="entry name" value="PAN"/>
    <property type="match status" value="1"/>
</dbReference>
<evidence type="ECO:0000256" key="19">
    <source>
        <dbReference type="SAM" id="MobiDB-lite"/>
    </source>
</evidence>
<dbReference type="GO" id="GO:0004674">
    <property type="term" value="F:protein serine/threonine kinase activity"/>
    <property type="evidence" value="ECO:0007669"/>
    <property type="project" value="UniProtKB-KW"/>
</dbReference>
<keyword evidence="4 18" id="KW-0808">Transferase</keyword>
<dbReference type="FunFam" id="3.30.200.20:FF:000330">
    <property type="entry name" value="G-type lectin S-receptor-like serine/threonine-protein kinase At4g03230"/>
    <property type="match status" value="1"/>
</dbReference>
<evidence type="ECO:0000256" key="20">
    <source>
        <dbReference type="SAM" id="Phobius"/>
    </source>
</evidence>
<evidence type="ECO:0000259" key="21">
    <source>
        <dbReference type="PROSITE" id="PS50011"/>
    </source>
</evidence>
<dbReference type="SUPFAM" id="SSF51110">
    <property type="entry name" value="alpha-D-mannose-specific plant lectins"/>
    <property type="match status" value="1"/>
</dbReference>
<dbReference type="InterPro" id="IPR001245">
    <property type="entry name" value="Ser-Thr/Tyr_kinase_cat_dom"/>
</dbReference>
<keyword evidence="13" id="KW-1015">Disulfide bond</keyword>
<protein>
    <recommendedName>
        <fullName evidence="18">Receptor-like serine/threonine-protein kinase</fullName>
        <ecNumber evidence="18">2.7.11.1</ecNumber>
    </recommendedName>
</protein>
<dbReference type="Pfam" id="PF07714">
    <property type="entry name" value="PK_Tyr_Ser-Thr"/>
    <property type="match status" value="1"/>
</dbReference>
<reference evidence="24 25" key="1">
    <citation type="submission" date="2019-05" db="EMBL/GenBank/DDBJ databases">
        <title>Mikania micrantha, genome provides insights into the molecular mechanism of rapid growth.</title>
        <authorList>
            <person name="Liu B."/>
        </authorList>
    </citation>
    <scope>NUCLEOTIDE SEQUENCE [LARGE SCALE GENOMIC DNA]</scope>
    <source>
        <strain evidence="24">NLD-2019</strain>
        <tissue evidence="24">Leaf</tissue>
    </source>
</reference>
<dbReference type="SMART" id="SM00108">
    <property type="entry name" value="B_lectin"/>
    <property type="match status" value="1"/>
</dbReference>
<dbReference type="Gene3D" id="2.90.10.10">
    <property type="entry name" value="Bulb-type lectin domain"/>
    <property type="match status" value="1"/>
</dbReference>
<keyword evidence="8 18" id="KW-0547">Nucleotide-binding</keyword>
<dbReference type="EMBL" id="SZYD01000006">
    <property type="protein sequence ID" value="KAD5961949.1"/>
    <property type="molecule type" value="Genomic_DNA"/>
</dbReference>
<keyword evidence="10 18" id="KW-0067">ATP-binding</keyword>
<keyword evidence="3 18" id="KW-0723">Serine/threonine-protein kinase</keyword>
<name>A0A5N6P8R2_9ASTR</name>
<feature type="domain" description="Protein kinase" evidence="21">
    <location>
        <begin position="500"/>
        <end position="785"/>
    </location>
</feature>
<comment type="similarity">
    <text evidence="18">Belongs to the protein kinase superfamily. Ser/Thr protein kinase family.</text>
</comment>
<dbReference type="InterPro" id="IPR036426">
    <property type="entry name" value="Bulb-type_lectin_dom_sf"/>
</dbReference>
<evidence type="ECO:0000256" key="15">
    <source>
        <dbReference type="ARBA" id="ARBA00023180"/>
    </source>
</evidence>
<evidence type="ECO:0000259" key="22">
    <source>
        <dbReference type="PROSITE" id="PS50927"/>
    </source>
</evidence>
<dbReference type="InterPro" id="IPR001480">
    <property type="entry name" value="Bulb-type_lectin_dom"/>
</dbReference>
<keyword evidence="7" id="KW-0430">Lectin</keyword>
<organism evidence="24 25">
    <name type="scientific">Mikania micrantha</name>
    <name type="common">bitter vine</name>
    <dbReference type="NCBI Taxonomy" id="192012"/>
    <lineage>
        <taxon>Eukaryota</taxon>
        <taxon>Viridiplantae</taxon>
        <taxon>Streptophyta</taxon>
        <taxon>Embryophyta</taxon>
        <taxon>Tracheophyta</taxon>
        <taxon>Spermatophyta</taxon>
        <taxon>Magnoliopsida</taxon>
        <taxon>eudicotyledons</taxon>
        <taxon>Gunneridae</taxon>
        <taxon>Pentapetalae</taxon>
        <taxon>asterids</taxon>
        <taxon>campanulids</taxon>
        <taxon>Asterales</taxon>
        <taxon>Asteraceae</taxon>
        <taxon>Asteroideae</taxon>
        <taxon>Heliantheae alliance</taxon>
        <taxon>Eupatorieae</taxon>
        <taxon>Mikania</taxon>
    </lineage>
</organism>
<dbReference type="CDD" id="cd00028">
    <property type="entry name" value="B_lectin"/>
    <property type="match status" value="1"/>
</dbReference>
<keyword evidence="5 20" id="KW-0812">Transmembrane</keyword>
<dbReference type="Pfam" id="PF01453">
    <property type="entry name" value="B_lectin"/>
    <property type="match status" value="1"/>
</dbReference>
<dbReference type="Gene3D" id="3.30.200.20">
    <property type="entry name" value="Phosphorylase Kinase, domain 1"/>
    <property type="match status" value="1"/>
</dbReference>
<evidence type="ECO:0000256" key="8">
    <source>
        <dbReference type="ARBA" id="ARBA00022741"/>
    </source>
</evidence>
<feature type="domain" description="Apple" evidence="23">
    <location>
        <begin position="331"/>
        <end position="412"/>
    </location>
</feature>
<proteinExistence type="inferred from homology"/>
<evidence type="ECO:0000256" key="18">
    <source>
        <dbReference type="PIRNR" id="PIRNR000641"/>
    </source>
</evidence>
<dbReference type="InterPro" id="IPR000858">
    <property type="entry name" value="S_locus_glycoprot_dom"/>
</dbReference>
<feature type="transmembrane region" description="Helical" evidence="20">
    <location>
        <begin position="429"/>
        <end position="451"/>
    </location>
</feature>
<keyword evidence="25" id="KW-1185">Reference proteome</keyword>
<dbReference type="SMART" id="SM00473">
    <property type="entry name" value="PAN_AP"/>
    <property type="match status" value="1"/>
</dbReference>
<dbReference type="Proteomes" id="UP000326396">
    <property type="component" value="Linkage Group LG14"/>
</dbReference>
<dbReference type="InterPro" id="IPR008271">
    <property type="entry name" value="Ser/Thr_kinase_AS"/>
</dbReference>
<evidence type="ECO:0000256" key="3">
    <source>
        <dbReference type="ARBA" id="ARBA00022527"/>
    </source>
</evidence>
<keyword evidence="14" id="KW-0675">Receptor</keyword>
<evidence type="ECO:0000256" key="1">
    <source>
        <dbReference type="ARBA" id="ARBA00004251"/>
    </source>
</evidence>
<dbReference type="GO" id="GO:0106310">
    <property type="term" value="F:protein serine kinase activity"/>
    <property type="evidence" value="ECO:0007669"/>
    <property type="project" value="RHEA"/>
</dbReference>
<dbReference type="SUPFAM" id="SSF56112">
    <property type="entry name" value="Protein kinase-like (PK-like)"/>
    <property type="match status" value="1"/>
</dbReference>
<keyword evidence="15" id="KW-0325">Glycoprotein</keyword>
<dbReference type="PANTHER" id="PTHR32444">
    <property type="entry name" value="BULB-TYPE LECTIN DOMAIN-CONTAINING PROTEIN"/>
    <property type="match status" value="1"/>
</dbReference>